<evidence type="ECO:0000256" key="2">
    <source>
        <dbReference type="ARBA" id="ARBA00022475"/>
    </source>
</evidence>
<evidence type="ECO:0000313" key="9">
    <source>
        <dbReference type="Proteomes" id="UP000248889"/>
    </source>
</evidence>
<keyword evidence="3 7" id="KW-0812">Transmembrane</keyword>
<feature type="transmembrane region" description="Helical" evidence="7">
    <location>
        <begin position="379"/>
        <end position="399"/>
    </location>
</feature>
<dbReference type="InterPro" id="IPR050367">
    <property type="entry name" value="APC_superfamily"/>
</dbReference>
<reference evidence="8 9" key="1">
    <citation type="submission" date="2018-06" db="EMBL/GenBank/DDBJ databases">
        <title>Streptacidiphilus pinicola sp. nov., isolated from pine grove soil.</title>
        <authorList>
            <person name="Roh S.G."/>
            <person name="Park S."/>
            <person name="Kim M.-K."/>
            <person name="Yun B.-R."/>
            <person name="Park J."/>
            <person name="Kim M.J."/>
            <person name="Kim Y.S."/>
            <person name="Kim S.B."/>
        </authorList>
    </citation>
    <scope>NUCLEOTIDE SEQUENCE [LARGE SCALE GENOMIC DNA]</scope>
    <source>
        <strain evidence="8 9">MMS16-CNU450</strain>
    </source>
</reference>
<keyword evidence="2" id="KW-1003">Cell membrane</keyword>
<dbReference type="Proteomes" id="UP000248889">
    <property type="component" value="Unassembled WGS sequence"/>
</dbReference>
<keyword evidence="4 7" id="KW-1133">Transmembrane helix</keyword>
<evidence type="ECO:0000256" key="7">
    <source>
        <dbReference type="SAM" id="Phobius"/>
    </source>
</evidence>
<proteinExistence type="predicted"/>
<name>A0A2X0IT36_9ACTN</name>
<feature type="transmembrane region" description="Helical" evidence="7">
    <location>
        <begin position="111"/>
        <end position="135"/>
    </location>
</feature>
<dbReference type="GO" id="GO:0022857">
    <property type="term" value="F:transmembrane transporter activity"/>
    <property type="evidence" value="ECO:0007669"/>
    <property type="project" value="InterPro"/>
</dbReference>
<feature type="region of interest" description="Disordered" evidence="6">
    <location>
        <begin position="474"/>
        <end position="500"/>
    </location>
</feature>
<dbReference type="AlphaFoldDB" id="A0A2X0IT36"/>
<protein>
    <submittedName>
        <fullName evidence="8">Amino acid permease</fullName>
    </submittedName>
</protein>
<dbReference type="PIRSF" id="PIRSF006060">
    <property type="entry name" value="AA_transporter"/>
    <property type="match status" value="1"/>
</dbReference>
<evidence type="ECO:0000256" key="5">
    <source>
        <dbReference type="ARBA" id="ARBA00023136"/>
    </source>
</evidence>
<dbReference type="PANTHER" id="PTHR42770:SF7">
    <property type="entry name" value="MEMBRANE PROTEIN"/>
    <property type="match status" value="1"/>
</dbReference>
<feature type="transmembrane region" description="Helical" evidence="7">
    <location>
        <begin position="257"/>
        <end position="280"/>
    </location>
</feature>
<dbReference type="Gene3D" id="1.20.1740.10">
    <property type="entry name" value="Amino acid/polyamine transporter I"/>
    <property type="match status" value="1"/>
</dbReference>
<accession>A0A2X0IT36</accession>
<feature type="transmembrane region" description="Helical" evidence="7">
    <location>
        <begin position="300"/>
        <end position="323"/>
    </location>
</feature>
<dbReference type="InterPro" id="IPR002293">
    <property type="entry name" value="AA/rel_permease1"/>
</dbReference>
<keyword evidence="9" id="KW-1185">Reference proteome</keyword>
<dbReference type="EMBL" id="QKYN01000202">
    <property type="protein sequence ID" value="RAG80726.1"/>
    <property type="molecule type" value="Genomic_DNA"/>
</dbReference>
<keyword evidence="5 7" id="KW-0472">Membrane</keyword>
<evidence type="ECO:0000256" key="1">
    <source>
        <dbReference type="ARBA" id="ARBA00004651"/>
    </source>
</evidence>
<sequence>MAGPPRPRPAESPIRMSSPTPTPVPTETAELPRSLGVLGAVMLTLSCVTPASSLFIVVPPLLMTLGSGTVQALVIAAVLSLGVGLCYAELGTLVPSAGGEYSIVGQLLGRMTGWLVFVISIVSLVVIPPIIALGTADYIGSIVHVDARYAGAAVMLIAVCVGVLDIKSNALITGIFLGIEVLAAGLVSVLGFAHAKQPLSSLLHAGVPDGHGHTSPLTVALLVSGLAVALFTYNGFGTAIYLSEDLIDPRRSVARTVLWSLLAGVVVITVPVTAICLGVSSPDQLAAGDLVAIVDSWAGTGVGTFVSLCIAAAILNAVIVMVLQNGRVLFASARDRTWPDPVNRALGRIHPRWGSPWVATLGIGLPGVVLALAVNINALLGFTGVVVAVIYLLLGVAAFTARTRRHRATRAWRMPLWPLAPLVTVASLAYVLTQQTAHDLIITGIVLAAGALYWLCYLRPRAATHWQLSLPADERPAGTGAETVTAGSSTSTSTARSEIL</sequence>
<dbReference type="PANTHER" id="PTHR42770">
    <property type="entry name" value="AMINO ACID TRANSPORTER-RELATED"/>
    <property type="match status" value="1"/>
</dbReference>
<feature type="transmembrane region" description="Helical" evidence="7">
    <location>
        <begin position="215"/>
        <end position="236"/>
    </location>
</feature>
<feature type="transmembrane region" description="Helical" evidence="7">
    <location>
        <begin position="171"/>
        <end position="195"/>
    </location>
</feature>
<dbReference type="Pfam" id="PF13520">
    <property type="entry name" value="AA_permease_2"/>
    <property type="match status" value="1"/>
</dbReference>
<feature type="transmembrane region" description="Helical" evidence="7">
    <location>
        <begin position="35"/>
        <end position="58"/>
    </location>
</feature>
<feature type="transmembrane region" description="Helical" evidence="7">
    <location>
        <begin position="147"/>
        <end position="164"/>
    </location>
</feature>
<evidence type="ECO:0000256" key="6">
    <source>
        <dbReference type="SAM" id="MobiDB-lite"/>
    </source>
</evidence>
<feature type="transmembrane region" description="Helical" evidence="7">
    <location>
        <begin position="438"/>
        <end position="458"/>
    </location>
</feature>
<evidence type="ECO:0000256" key="4">
    <source>
        <dbReference type="ARBA" id="ARBA00022989"/>
    </source>
</evidence>
<feature type="transmembrane region" description="Helical" evidence="7">
    <location>
        <begin position="70"/>
        <end position="90"/>
    </location>
</feature>
<dbReference type="OrthoDB" id="3758043at2"/>
<feature type="transmembrane region" description="Helical" evidence="7">
    <location>
        <begin position="353"/>
        <end position="373"/>
    </location>
</feature>
<comment type="subcellular location">
    <subcellularLocation>
        <location evidence="1">Cell membrane</location>
        <topology evidence="1">Multi-pass membrane protein</topology>
    </subcellularLocation>
</comment>
<feature type="region of interest" description="Disordered" evidence="6">
    <location>
        <begin position="1"/>
        <end position="27"/>
    </location>
</feature>
<gene>
    <name evidence="8" type="ORF">DN069_36610</name>
</gene>
<comment type="caution">
    <text evidence="8">The sequence shown here is derived from an EMBL/GenBank/DDBJ whole genome shotgun (WGS) entry which is preliminary data.</text>
</comment>
<evidence type="ECO:0000256" key="3">
    <source>
        <dbReference type="ARBA" id="ARBA00022692"/>
    </source>
</evidence>
<feature type="transmembrane region" description="Helical" evidence="7">
    <location>
        <begin position="411"/>
        <end position="432"/>
    </location>
</feature>
<dbReference type="GO" id="GO:0005886">
    <property type="term" value="C:plasma membrane"/>
    <property type="evidence" value="ECO:0007669"/>
    <property type="project" value="UniProtKB-SubCell"/>
</dbReference>
<evidence type="ECO:0000313" key="8">
    <source>
        <dbReference type="EMBL" id="RAG80726.1"/>
    </source>
</evidence>
<organism evidence="8 9">
    <name type="scientific">Streptacidiphilus pinicola</name>
    <dbReference type="NCBI Taxonomy" id="2219663"/>
    <lineage>
        <taxon>Bacteria</taxon>
        <taxon>Bacillati</taxon>
        <taxon>Actinomycetota</taxon>
        <taxon>Actinomycetes</taxon>
        <taxon>Kitasatosporales</taxon>
        <taxon>Streptomycetaceae</taxon>
        <taxon>Streptacidiphilus</taxon>
    </lineage>
</organism>
<feature type="compositionally biased region" description="Low complexity" evidence="6">
    <location>
        <begin position="477"/>
        <end position="500"/>
    </location>
</feature>